<dbReference type="SMART" id="SM00848">
    <property type="entry name" value="Inhibitor_I29"/>
    <property type="match status" value="1"/>
</dbReference>
<dbReference type="InterPro" id="IPR038765">
    <property type="entry name" value="Papain-like_cys_pep_sf"/>
</dbReference>
<dbReference type="AlphaFoldDB" id="A0A0M3J0R1"/>
<dbReference type="Proteomes" id="UP000267096">
    <property type="component" value="Unassembled WGS sequence"/>
</dbReference>
<dbReference type="Pfam" id="PF00112">
    <property type="entry name" value="Peptidase_C1"/>
    <property type="match status" value="1"/>
</dbReference>
<reference evidence="5 6" key="2">
    <citation type="submission" date="2018-11" db="EMBL/GenBank/DDBJ databases">
        <authorList>
            <consortium name="Pathogen Informatics"/>
        </authorList>
    </citation>
    <scope>NUCLEOTIDE SEQUENCE [LARGE SCALE GENOMIC DNA]</scope>
</reference>
<evidence type="ECO:0000313" key="5">
    <source>
        <dbReference type="EMBL" id="VDK18306.1"/>
    </source>
</evidence>
<dbReference type="InterPro" id="IPR013128">
    <property type="entry name" value="Peptidase_C1A"/>
</dbReference>
<reference evidence="7" key="1">
    <citation type="submission" date="2017-02" db="UniProtKB">
        <authorList>
            <consortium name="WormBaseParasite"/>
        </authorList>
    </citation>
    <scope>IDENTIFICATION</scope>
</reference>
<dbReference type="PANTHER" id="PTHR12411">
    <property type="entry name" value="CYSTEINE PROTEASE FAMILY C1-RELATED"/>
    <property type="match status" value="1"/>
</dbReference>
<evidence type="ECO:0000256" key="1">
    <source>
        <dbReference type="ARBA" id="ARBA00008455"/>
    </source>
</evidence>
<dbReference type="SMR" id="A0A0M3J0R1"/>
<evidence type="ECO:0000313" key="6">
    <source>
        <dbReference type="Proteomes" id="UP000267096"/>
    </source>
</evidence>
<dbReference type="CDD" id="cd02248">
    <property type="entry name" value="Peptidase_C1A"/>
    <property type="match status" value="1"/>
</dbReference>
<dbReference type="OrthoDB" id="5875790at2759"/>
<evidence type="ECO:0000256" key="2">
    <source>
        <dbReference type="SAM" id="SignalP"/>
    </source>
</evidence>
<feature type="signal peptide" evidence="2">
    <location>
        <begin position="1"/>
        <end position="18"/>
    </location>
</feature>
<sequence>MLKLTLLVSSVWFPTILIKSGVIRLPHIPTTRSTTTHRITSTPANQTDQTNTLIHSDHISTHCRNKRHYASKAEERKRWKIFRDNLHYIERLNANHTIQSYYNSNNIDSDSNTSNQTTAIFGITKFADCTDKELEQMAMKLPKQYHDDSVALAFAEEVGAPLPVDFDWRSRSVVTPVRDQDKCNSCWAFAAVAVIETFWAIKTGQMQDLSEQELIDCDINSDGCRYGYPATAYLVAERKGMLHESKLPYMDSRGPECPKQNGSVFVKSIQKIKSNAHAIADYVYNYGPVSVNFRVTMPFYHYTVGIFRPSPDECNRSNRYHVMTIVGFGQVADQPYWILKNSWGTNWGDEGYIRFAKGENACGIEDFPYSIQL</sequence>
<dbReference type="PRINTS" id="PR00705">
    <property type="entry name" value="PAPAIN"/>
</dbReference>
<dbReference type="Gene3D" id="3.90.70.10">
    <property type="entry name" value="Cysteine proteinases"/>
    <property type="match status" value="1"/>
</dbReference>
<feature type="domain" description="Peptidase C1A papain C-terminal" evidence="3">
    <location>
        <begin position="162"/>
        <end position="372"/>
    </location>
</feature>
<protein>
    <submittedName>
        <fullName evidence="7">Cathepsin F (inferred by orthology to a S. mansoni protein)</fullName>
    </submittedName>
</protein>
<dbReference type="GO" id="GO:0006508">
    <property type="term" value="P:proteolysis"/>
    <property type="evidence" value="ECO:0007669"/>
    <property type="project" value="InterPro"/>
</dbReference>
<dbReference type="SUPFAM" id="SSF54001">
    <property type="entry name" value="Cysteine proteinases"/>
    <property type="match status" value="1"/>
</dbReference>
<dbReference type="InterPro" id="IPR025661">
    <property type="entry name" value="Pept_asp_AS"/>
</dbReference>
<dbReference type="InterPro" id="IPR039417">
    <property type="entry name" value="Peptidase_C1A_papain-like"/>
</dbReference>
<name>A0A0M3J0R1_ANISI</name>
<evidence type="ECO:0000259" key="3">
    <source>
        <dbReference type="SMART" id="SM00645"/>
    </source>
</evidence>
<dbReference type="GO" id="GO:0008234">
    <property type="term" value="F:cysteine-type peptidase activity"/>
    <property type="evidence" value="ECO:0007669"/>
    <property type="project" value="InterPro"/>
</dbReference>
<dbReference type="Pfam" id="PF08246">
    <property type="entry name" value="Inhibitor_I29"/>
    <property type="match status" value="1"/>
</dbReference>
<dbReference type="InterPro" id="IPR013201">
    <property type="entry name" value="Prot_inhib_I29"/>
</dbReference>
<dbReference type="WBParaSite" id="ASIM_0000110201-mRNA-1">
    <property type="protein sequence ID" value="ASIM_0000110201-mRNA-1"/>
    <property type="gene ID" value="ASIM_0000110201"/>
</dbReference>
<accession>A0A0M3J0R1</accession>
<keyword evidence="6" id="KW-1185">Reference proteome</keyword>
<dbReference type="InterPro" id="IPR000668">
    <property type="entry name" value="Peptidase_C1A_C"/>
</dbReference>
<keyword evidence="2" id="KW-0732">Signal</keyword>
<evidence type="ECO:0000313" key="7">
    <source>
        <dbReference type="WBParaSite" id="ASIM_0000110201-mRNA-1"/>
    </source>
</evidence>
<dbReference type="EMBL" id="UYRR01000904">
    <property type="protein sequence ID" value="VDK18306.1"/>
    <property type="molecule type" value="Genomic_DNA"/>
</dbReference>
<feature type="chain" id="PRO_5043120694" evidence="2">
    <location>
        <begin position="19"/>
        <end position="373"/>
    </location>
</feature>
<evidence type="ECO:0000259" key="4">
    <source>
        <dbReference type="SMART" id="SM00848"/>
    </source>
</evidence>
<dbReference type="SMART" id="SM00645">
    <property type="entry name" value="Pept_C1"/>
    <property type="match status" value="1"/>
</dbReference>
<dbReference type="PROSITE" id="PS00640">
    <property type="entry name" value="THIOL_PROTEASE_ASN"/>
    <property type="match status" value="1"/>
</dbReference>
<gene>
    <name evidence="5" type="ORF">ASIM_LOCUS994</name>
</gene>
<organism evidence="7">
    <name type="scientific">Anisakis simplex</name>
    <name type="common">Herring worm</name>
    <dbReference type="NCBI Taxonomy" id="6269"/>
    <lineage>
        <taxon>Eukaryota</taxon>
        <taxon>Metazoa</taxon>
        <taxon>Ecdysozoa</taxon>
        <taxon>Nematoda</taxon>
        <taxon>Chromadorea</taxon>
        <taxon>Rhabditida</taxon>
        <taxon>Spirurina</taxon>
        <taxon>Ascaridomorpha</taxon>
        <taxon>Ascaridoidea</taxon>
        <taxon>Anisakidae</taxon>
        <taxon>Anisakis</taxon>
        <taxon>Anisakis simplex complex</taxon>
    </lineage>
</organism>
<comment type="similarity">
    <text evidence="1">Belongs to the peptidase C1 family.</text>
</comment>
<proteinExistence type="inferred from homology"/>
<feature type="domain" description="Cathepsin propeptide inhibitor" evidence="4">
    <location>
        <begin position="55"/>
        <end position="134"/>
    </location>
</feature>